<gene>
    <name evidence="1" type="ORF">GCM10008943_14180</name>
</gene>
<protein>
    <submittedName>
        <fullName evidence="1">DUF935 domain-containing protein</fullName>
    </submittedName>
</protein>
<dbReference type="Pfam" id="PF06074">
    <property type="entry name" value="Portal_Mu"/>
    <property type="match status" value="1"/>
</dbReference>
<evidence type="ECO:0000313" key="1">
    <source>
        <dbReference type="EMBL" id="GAA0600147.1"/>
    </source>
</evidence>
<keyword evidence="2" id="KW-1185">Reference proteome</keyword>
<organism evidence="1 2">
    <name type="scientific">Paenochrobactrum glaciei</name>
    <dbReference type="NCBI Taxonomy" id="486407"/>
    <lineage>
        <taxon>Bacteria</taxon>
        <taxon>Pseudomonadati</taxon>
        <taxon>Pseudomonadota</taxon>
        <taxon>Alphaproteobacteria</taxon>
        <taxon>Hyphomicrobiales</taxon>
        <taxon>Brucellaceae</taxon>
        <taxon>Paenochrobactrum</taxon>
    </lineage>
</organism>
<dbReference type="Proteomes" id="UP001424441">
    <property type="component" value="Unassembled WGS sequence"/>
</dbReference>
<dbReference type="EMBL" id="BAAADE010000002">
    <property type="protein sequence ID" value="GAA0600147.1"/>
    <property type="molecule type" value="Genomic_DNA"/>
</dbReference>
<accession>A0ABN1FY27</accession>
<reference evidence="1 2" key="1">
    <citation type="journal article" date="2019" name="Int. J. Syst. Evol. Microbiol.">
        <title>The Global Catalogue of Microorganisms (GCM) 10K type strain sequencing project: providing services to taxonomists for standard genome sequencing and annotation.</title>
        <authorList>
            <consortium name="The Broad Institute Genomics Platform"/>
            <consortium name="The Broad Institute Genome Sequencing Center for Infectious Disease"/>
            <person name="Wu L."/>
            <person name="Ma J."/>
        </authorList>
    </citation>
    <scope>NUCLEOTIDE SEQUENCE [LARGE SCALE GENOMIC DNA]</scope>
    <source>
        <strain evidence="1 2">JCM 15115</strain>
    </source>
</reference>
<sequence length="530" mass="59309">MSKLMDQWGMPIKTSLLKEEMAAPTTSSVRNIWTETIMSGLNPISMAEILSQAANGYPDRFFILAEEMEERDLHYRSVLSTRKLAITGIEPIVVAASKDKKDQLIADSVREIIKQPGFIDDYVDDLLDGLAKGYSVVETIWDQQAREWWPERYEWRDQRFFMLDRTDGRTLRLKNPNGGQEGIDLPPYKFSIHRPKLKSGLPVRGGLARLASWSFMFKAYTLKDWMAFLEVYGMPLRVGRFGKGASKDDLRVLLQAVREISTDAAAIIPKEMEIEFHEVTGASGNGLFSGKAEYLDKQISKGVLGQTMSTDDGSSLAQAKVHENVRHDIGKADARQTAVTINRDLIRPYVVLNHGHQEQYPTVVLPFTESDDIKVLAEAINKLVPLGLEVSMNKVRQRIGFDAPEKDEPILHFIGSLKQDVEAEVKAEKTAKAHEEQLPCPHCGEIHGLASDQRDELDLLVDDGLAGWEQQLEPLLKPLKELFKRAQSYEELDAGLSDLMAKMDGGVLADKLAKFQMIARGLGDSGTEIG</sequence>
<proteinExistence type="predicted"/>
<dbReference type="RefSeq" id="WP_343803701.1">
    <property type="nucleotide sequence ID" value="NZ_BAAADE010000002.1"/>
</dbReference>
<dbReference type="InterPro" id="IPR009279">
    <property type="entry name" value="Portal_Mu"/>
</dbReference>
<evidence type="ECO:0000313" key="2">
    <source>
        <dbReference type="Proteomes" id="UP001424441"/>
    </source>
</evidence>
<name>A0ABN1FY27_9HYPH</name>
<comment type="caution">
    <text evidence="1">The sequence shown here is derived from an EMBL/GenBank/DDBJ whole genome shotgun (WGS) entry which is preliminary data.</text>
</comment>